<feature type="domain" description="DUF305" evidence="2">
    <location>
        <begin position="93"/>
        <end position="186"/>
    </location>
</feature>
<feature type="transmembrane region" description="Helical" evidence="1">
    <location>
        <begin position="38"/>
        <end position="57"/>
    </location>
</feature>
<dbReference type="Pfam" id="PF03713">
    <property type="entry name" value="DUF305"/>
    <property type="match status" value="1"/>
</dbReference>
<feature type="transmembrane region" description="Helical" evidence="1">
    <location>
        <begin position="6"/>
        <end position="26"/>
    </location>
</feature>
<dbReference type="Proteomes" id="UP000756530">
    <property type="component" value="Unassembled WGS sequence"/>
</dbReference>
<proteinExistence type="predicted"/>
<accession>A0ABS6T5F6</accession>
<keyword evidence="1" id="KW-1133">Transmembrane helix</keyword>
<gene>
    <name evidence="3" type="ORF">KJP28_12685</name>
</gene>
<dbReference type="RefSeq" id="WP_218392973.1">
    <property type="nucleotide sequence ID" value="NZ_JAHUZE010000003.1"/>
</dbReference>
<keyword evidence="1" id="KW-0472">Membrane</keyword>
<evidence type="ECO:0000313" key="3">
    <source>
        <dbReference type="EMBL" id="MBV7379781.1"/>
    </source>
</evidence>
<evidence type="ECO:0000256" key="1">
    <source>
        <dbReference type="SAM" id="Phobius"/>
    </source>
</evidence>
<protein>
    <submittedName>
        <fullName evidence="3">DUF305 domain-containing protein</fullName>
    </submittedName>
</protein>
<evidence type="ECO:0000313" key="4">
    <source>
        <dbReference type="Proteomes" id="UP000756530"/>
    </source>
</evidence>
<dbReference type="EMBL" id="JAHUZE010000003">
    <property type="protein sequence ID" value="MBV7379781.1"/>
    <property type="molecule type" value="Genomic_DNA"/>
</dbReference>
<keyword evidence="1" id="KW-0812">Transmembrane</keyword>
<dbReference type="InterPro" id="IPR005183">
    <property type="entry name" value="DUF305_CopM-like"/>
</dbReference>
<evidence type="ECO:0000259" key="2">
    <source>
        <dbReference type="Pfam" id="PF03713"/>
    </source>
</evidence>
<organism evidence="3 4">
    <name type="scientific">Maritimibacter dapengensis</name>
    <dbReference type="NCBI Taxonomy" id="2836868"/>
    <lineage>
        <taxon>Bacteria</taxon>
        <taxon>Pseudomonadati</taxon>
        <taxon>Pseudomonadota</taxon>
        <taxon>Alphaproteobacteria</taxon>
        <taxon>Rhodobacterales</taxon>
        <taxon>Roseobacteraceae</taxon>
        <taxon>Maritimibacter</taxon>
    </lineage>
</organism>
<feature type="transmembrane region" description="Helical" evidence="1">
    <location>
        <begin position="63"/>
        <end position="84"/>
    </location>
</feature>
<keyword evidence="4" id="KW-1185">Reference proteome</keyword>
<name>A0ABS6T5F6_9RHOB</name>
<reference evidence="3 4" key="1">
    <citation type="submission" date="2021-05" db="EMBL/GenBank/DDBJ databases">
        <title>Culturable bacteria isolated from Daya Bay.</title>
        <authorList>
            <person name="Zheng W."/>
            <person name="Yu S."/>
            <person name="Huang Y."/>
        </authorList>
    </citation>
    <scope>NUCLEOTIDE SEQUENCE [LARGE SCALE GENOMIC DNA]</scope>
    <source>
        <strain evidence="3 4">DP4N28-5</strain>
    </source>
</reference>
<sequence>MTYGKFAAMIATSTLVMFGLMYLNTYASPDIFFSETRAYMAILMGATMAFVMMAFMAKMYPSRGVNIAIFTGSIVLFALSLWLVRSQATVSGVSYMRAMIPHHSIAIMTSTRADIEDARAAKLAEDISAAQNKEISEMRYMIASIREDGRVESVYRDPEPEVGSVNDALSTVRLAGLDPAPLTEAEAAAALEETPTCNFRREPSEEPILWATEDGDKAAIRLNGYFIALEGENGSYSTERMQIDLTALGDEADFRANSELVWSLEPGPTAGYRGFSDC</sequence>
<comment type="caution">
    <text evidence="3">The sequence shown here is derived from an EMBL/GenBank/DDBJ whole genome shotgun (WGS) entry which is preliminary data.</text>
</comment>